<organism evidence="2">
    <name type="scientific">marine sediment metagenome</name>
    <dbReference type="NCBI Taxonomy" id="412755"/>
    <lineage>
        <taxon>unclassified sequences</taxon>
        <taxon>metagenomes</taxon>
        <taxon>ecological metagenomes</taxon>
    </lineage>
</organism>
<dbReference type="InterPro" id="IPR036388">
    <property type="entry name" value="WH-like_DNA-bd_sf"/>
</dbReference>
<dbReference type="Pfam" id="PF01978">
    <property type="entry name" value="TrmB"/>
    <property type="match status" value="1"/>
</dbReference>
<evidence type="ECO:0000313" key="2">
    <source>
        <dbReference type="EMBL" id="GAH00694.1"/>
    </source>
</evidence>
<proteinExistence type="predicted"/>
<feature type="non-terminal residue" evidence="2">
    <location>
        <position position="1"/>
    </location>
</feature>
<evidence type="ECO:0000259" key="1">
    <source>
        <dbReference type="Pfam" id="PF01978"/>
    </source>
</evidence>
<reference evidence="2" key="1">
    <citation type="journal article" date="2014" name="Front. Microbiol.">
        <title>High frequency of phylogenetically diverse reductive dehalogenase-homologous genes in deep subseafloor sedimentary metagenomes.</title>
        <authorList>
            <person name="Kawai M."/>
            <person name="Futagami T."/>
            <person name="Toyoda A."/>
            <person name="Takaki Y."/>
            <person name="Nishi S."/>
            <person name="Hori S."/>
            <person name="Arai W."/>
            <person name="Tsubouchi T."/>
            <person name="Morono Y."/>
            <person name="Uchiyama I."/>
            <person name="Ito T."/>
            <person name="Fujiyama A."/>
            <person name="Inagaki F."/>
            <person name="Takami H."/>
        </authorList>
    </citation>
    <scope>NUCLEOTIDE SEQUENCE</scope>
    <source>
        <strain evidence="2">Expedition CK06-06</strain>
    </source>
</reference>
<dbReference type="Gene3D" id="1.10.10.10">
    <property type="entry name" value="Winged helix-like DNA-binding domain superfamily/Winged helix DNA-binding domain"/>
    <property type="match status" value="1"/>
</dbReference>
<feature type="domain" description="Transcription regulator TrmB N-terminal" evidence="1">
    <location>
        <begin position="24"/>
        <end position="84"/>
    </location>
</feature>
<dbReference type="InterPro" id="IPR002831">
    <property type="entry name" value="Tscrpt_reg_TrmB_N"/>
</dbReference>
<gene>
    <name evidence="2" type="ORF">S01H4_39602</name>
</gene>
<dbReference type="AlphaFoldDB" id="X1D6H2"/>
<accession>X1D6H2</accession>
<feature type="non-terminal residue" evidence="2">
    <location>
        <position position="290"/>
    </location>
</feature>
<name>X1D6H2_9ZZZZ</name>
<sequence length="290" mass="34143">TRFKYHKNYVLNMVETENTLIGSLQKMDLNYEEAQIYFNLLKYGQSGTIVRKLREDLPFIERTTLYSILRRLIEKSCVKEASSSNKSQKLKTFIATDPADYFNKIFSKKKQEFEELQEIKMNVLDNLQKIYNRGLELSYEDLDAYILPYFQSLIENGWKIKSQKINKGINILGGEMYYEYQTQPPNNLEKKIETVGLIISIYDSNIENDDITLKFVTKQIKKNIKGLHQADFNKFDISDGQEELFGKTFPSIIIKAREKKSNNYLEFGKMAILPIKNKVFFIWEEIIHDK</sequence>
<protein>
    <recommendedName>
        <fullName evidence="1">Transcription regulator TrmB N-terminal domain-containing protein</fullName>
    </recommendedName>
</protein>
<dbReference type="EMBL" id="BART01021474">
    <property type="protein sequence ID" value="GAH00694.1"/>
    <property type="molecule type" value="Genomic_DNA"/>
</dbReference>
<comment type="caution">
    <text evidence="2">The sequence shown here is derived from an EMBL/GenBank/DDBJ whole genome shotgun (WGS) entry which is preliminary data.</text>
</comment>